<keyword evidence="3 5" id="KW-0547">Nucleotide-binding</keyword>
<keyword evidence="7" id="KW-0328">Glycosyltransferase</keyword>
<dbReference type="NCBIfam" id="TIGR03125">
    <property type="entry name" value="citrate_citG"/>
    <property type="match status" value="1"/>
</dbReference>
<keyword evidence="4 5" id="KW-0067">ATP-binding</keyword>
<dbReference type="Proteomes" id="UP000094892">
    <property type="component" value="Unassembled WGS sequence"/>
</dbReference>
<comment type="similarity">
    <text evidence="5">Belongs to the CitG/MdcB family.</text>
</comment>
<dbReference type="NCBIfam" id="NF002315">
    <property type="entry name" value="PRK01237.1"/>
    <property type="match status" value="1"/>
</dbReference>
<dbReference type="EMBL" id="LUXM01000033">
    <property type="protein sequence ID" value="KZU94485.1"/>
    <property type="molecule type" value="Genomic_DNA"/>
</dbReference>
<comment type="catalytic activity">
    <reaction evidence="1 5">
        <text>3'-dephospho-CoA + ATP = 2'-(5''-triphospho-alpha-D-ribosyl)-3'-dephospho-CoA + adenine</text>
        <dbReference type="Rhea" id="RHEA:15117"/>
        <dbReference type="ChEBI" id="CHEBI:16708"/>
        <dbReference type="ChEBI" id="CHEBI:30616"/>
        <dbReference type="ChEBI" id="CHEBI:57328"/>
        <dbReference type="ChEBI" id="CHEBI:61378"/>
        <dbReference type="EC" id="2.4.2.52"/>
    </reaction>
</comment>
<dbReference type="Pfam" id="PF01874">
    <property type="entry name" value="CitG"/>
    <property type="match status" value="1"/>
</dbReference>
<dbReference type="EC" id="2.4.2.52" evidence="5"/>
<dbReference type="InterPro" id="IPR017551">
    <property type="entry name" value="TriPribosyl-deP-CoA_syn_CitG"/>
</dbReference>
<reference evidence="7 9" key="2">
    <citation type="submission" date="2016-08" db="EMBL/GenBank/DDBJ databases">
        <title>Genome sequencing of Lactobacillus plantarum JSA22, isolated from fermented soybean paste.</title>
        <authorList>
            <person name="Choi H.S."/>
        </authorList>
    </citation>
    <scope>NUCLEOTIDE SEQUENCE [LARGE SCALE GENOMIC DNA]</scope>
    <source>
        <strain evidence="7 9">JSA22</strain>
    </source>
</reference>
<evidence type="ECO:0000256" key="4">
    <source>
        <dbReference type="ARBA" id="ARBA00022840"/>
    </source>
</evidence>
<dbReference type="GO" id="GO:0051191">
    <property type="term" value="P:prosthetic group biosynthetic process"/>
    <property type="evidence" value="ECO:0007669"/>
    <property type="project" value="TreeGrafter"/>
</dbReference>
<dbReference type="HAMAP" id="MF_00397">
    <property type="entry name" value="CitG"/>
    <property type="match status" value="1"/>
</dbReference>
<evidence type="ECO:0000256" key="2">
    <source>
        <dbReference type="ARBA" id="ARBA00022679"/>
    </source>
</evidence>
<evidence type="ECO:0000313" key="6">
    <source>
        <dbReference type="EMBL" id="KZU94485.1"/>
    </source>
</evidence>
<organism evidence="7 9">
    <name type="scientific">Lactiplantibacillus plantarum</name>
    <name type="common">Lactobacillus plantarum</name>
    <dbReference type="NCBI Taxonomy" id="1590"/>
    <lineage>
        <taxon>Bacteria</taxon>
        <taxon>Bacillati</taxon>
        <taxon>Bacillota</taxon>
        <taxon>Bacilli</taxon>
        <taxon>Lactobacillales</taxon>
        <taxon>Lactobacillaceae</taxon>
        <taxon>Lactiplantibacillus</taxon>
    </lineage>
</organism>
<evidence type="ECO:0000313" key="9">
    <source>
        <dbReference type="Proteomes" id="UP000094892"/>
    </source>
</evidence>
<comment type="caution">
    <text evidence="7">The sequence shown here is derived from an EMBL/GenBank/DDBJ whole genome shotgun (WGS) entry which is preliminary data.</text>
</comment>
<evidence type="ECO:0000313" key="7">
    <source>
        <dbReference type="EMBL" id="ODO61079.1"/>
    </source>
</evidence>
<proteinExistence type="inferred from homology"/>
<name>A0A165PLJ2_LACPN</name>
<dbReference type="Gene3D" id="1.10.4200.10">
    <property type="entry name" value="Triphosphoribosyl-dephospho-CoA protein"/>
    <property type="match status" value="1"/>
</dbReference>
<protein>
    <recommendedName>
        <fullName evidence="5">Probable 2-(5''-triphosphoribosyl)-3'-dephosphocoenzyme-A synthase</fullName>
        <shortName evidence="5">2-(5''-triphosphoribosyl)-3'-dephospho-CoA synthase</shortName>
        <ecNumber evidence="5">2.4.2.52</ecNumber>
    </recommendedName>
</protein>
<dbReference type="PANTHER" id="PTHR30201">
    <property type="entry name" value="TRIPHOSPHORIBOSYL-DEPHOSPHO-COA SYNTHASE"/>
    <property type="match status" value="1"/>
</dbReference>
<dbReference type="PATRIC" id="fig|1590.143.peg.1142"/>
<evidence type="ECO:0000256" key="1">
    <source>
        <dbReference type="ARBA" id="ARBA00001210"/>
    </source>
</evidence>
<sequence>MDTKIIVNHALRALLYEVTVNPKPGLVDPLSAGPHPDMNAFMFIDSALSLAPYFNACAAAGVAYTAVDLTGLFKQIRGIGVQAEQTMFAATKGVNTHKGAVFSLGVLVTAAAYQLQHPDVDLATIVRTMLAGLTANDFNDLNTKDPTTLTAGERQYLTYGIKGIRGEAEAGYPTVMQVALPALRRSRGTINQRLLDTLMAIVQATVDTNLVKRAHDPHVIDWVHDQAYRYFDLGGSRSEAGMAFLRELNQIFVDHNYSLGGSADLLILTIFIGLQTDILA</sequence>
<dbReference type="GO" id="GO:0046917">
    <property type="term" value="F:triphosphoribosyl-dephospho-CoA synthase activity"/>
    <property type="evidence" value="ECO:0007669"/>
    <property type="project" value="UniProtKB-UniRule"/>
</dbReference>
<keyword evidence="2 5" id="KW-0808">Transferase</keyword>
<reference evidence="6 8" key="1">
    <citation type="submission" date="2016-03" db="EMBL/GenBank/DDBJ databases">
        <title>Comparative genomics of 54 Lactobacillus plantarum strains reveals genomic uncoupling from niche constraints.</title>
        <authorList>
            <person name="Martino M.E."/>
        </authorList>
    </citation>
    <scope>NUCLEOTIDE SEQUENCE [LARGE SCALE GENOMIC DNA]</scope>
    <source>
        <strain evidence="6 8">19.1</strain>
    </source>
</reference>
<evidence type="ECO:0000256" key="5">
    <source>
        <dbReference type="HAMAP-Rule" id="MF_00397"/>
    </source>
</evidence>
<accession>A0A165PLJ2</accession>
<dbReference type="Proteomes" id="UP000076882">
    <property type="component" value="Unassembled WGS sequence"/>
</dbReference>
<dbReference type="AlphaFoldDB" id="A0A165PLJ2"/>
<dbReference type="KEGG" id="lpb:SH83_04525"/>
<dbReference type="GO" id="GO:0005524">
    <property type="term" value="F:ATP binding"/>
    <property type="evidence" value="ECO:0007669"/>
    <property type="project" value="UniProtKB-KW"/>
</dbReference>
<gene>
    <name evidence="5 7" type="primary">citG</name>
    <name evidence="6" type="ORF">Lp19_2459</name>
    <name evidence="7" type="ORF">LPJSA22_01035</name>
</gene>
<dbReference type="EMBL" id="MCOL01000001">
    <property type="protein sequence ID" value="ODO61079.1"/>
    <property type="molecule type" value="Genomic_DNA"/>
</dbReference>
<dbReference type="InterPro" id="IPR002736">
    <property type="entry name" value="CitG"/>
</dbReference>
<evidence type="ECO:0000313" key="8">
    <source>
        <dbReference type="Proteomes" id="UP000076882"/>
    </source>
</evidence>
<evidence type="ECO:0000256" key="3">
    <source>
        <dbReference type="ARBA" id="ARBA00022741"/>
    </source>
</evidence>
<dbReference type="PANTHER" id="PTHR30201:SF2">
    <property type="entry name" value="2-(5''-TRIPHOSPHORIBOSYL)-3'-DEPHOSPHOCOENZYME-A SYNTHASE"/>
    <property type="match status" value="1"/>
</dbReference>
<dbReference type="RefSeq" id="WP_003644107.1">
    <property type="nucleotide sequence ID" value="NZ_CAXLKU010000011.1"/>
</dbReference>
<dbReference type="GO" id="GO:0016757">
    <property type="term" value="F:glycosyltransferase activity"/>
    <property type="evidence" value="ECO:0007669"/>
    <property type="project" value="UniProtKB-KW"/>
</dbReference>